<dbReference type="AlphaFoldDB" id="A0AAW1RWW5"/>
<accession>A0AAW1RWW5</accession>
<feature type="region of interest" description="Disordered" evidence="1">
    <location>
        <begin position="197"/>
        <end position="258"/>
    </location>
</feature>
<feature type="compositionally biased region" description="Low complexity" evidence="1">
    <location>
        <begin position="292"/>
        <end position="302"/>
    </location>
</feature>
<gene>
    <name evidence="2" type="ORF">WJX74_005596</name>
</gene>
<name>A0AAW1RWW5_9CHLO</name>
<organism evidence="2 3">
    <name type="scientific">Apatococcus lobatus</name>
    <dbReference type="NCBI Taxonomy" id="904363"/>
    <lineage>
        <taxon>Eukaryota</taxon>
        <taxon>Viridiplantae</taxon>
        <taxon>Chlorophyta</taxon>
        <taxon>core chlorophytes</taxon>
        <taxon>Trebouxiophyceae</taxon>
        <taxon>Chlorellales</taxon>
        <taxon>Chlorellaceae</taxon>
        <taxon>Apatococcus</taxon>
    </lineage>
</organism>
<evidence type="ECO:0000256" key="1">
    <source>
        <dbReference type="SAM" id="MobiDB-lite"/>
    </source>
</evidence>
<protein>
    <submittedName>
        <fullName evidence="2">Uncharacterized protein</fullName>
    </submittedName>
</protein>
<dbReference type="Proteomes" id="UP001438707">
    <property type="component" value="Unassembled WGS sequence"/>
</dbReference>
<keyword evidence="3" id="KW-1185">Reference proteome</keyword>
<reference evidence="2 3" key="1">
    <citation type="journal article" date="2024" name="Nat. Commun.">
        <title>Phylogenomics reveals the evolutionary origins of lichenization in chlorophyte algae.</title>
        <authorList>
            <person name="Puginier C."/>
            <person name="Libourel C."/>
            <person name="Otte J."/>
            <person name="Skaloud P."/>
            <person name="Haon M."/>
            <person name="Grisel S."/>
            <person name="Petersen M."/>
            <person name="Berrin J.G."/>
            <person name="Delaux P.M."/>
            <person name="Dal Grande F."/>
            <person name="Keller J."/>
        </authorList>
    </citation>
    <scope>NUCLEOTIDE SEQUENCE [LARGE SCALE GENOMIC DNA]</scope>
    <source>
        <strain evidence="2 3">SAG 2145</strain>
    </source>
</reference>
<proteinExistence type="predicted"/>
<evidence type="ECO:0000313" key="3">
    <source>
        <dbReference type="Proteomes" id="UP001438707"/>
    </source>
</evidence>
<feature type="region of interest" description="Disordered" evidence="1">
    <location>
        <begin position="271"/>
        <end position="326"/>
    </location>
</feature>
<sequence>MRTSRFNQAQCRASLVQGLRGTVFCTLLRPPRIAGWYQWLFQTDSSTGPSLHIEAVCRGEVLATHRDVGAGAVRQIAQTSSGMGFMVATSAGDVAFCHESLQETRACRTAEGQHATRAPEHQASVLESNGAAPTKEVSLELKAMLDSKMSIDSPIFVAEGGYRGTRSGYLFRHGKHGLGYYRADKLVETEALHHSHVKDQPLRASETLQQDEQPACNSPAESSAQSAHGQHIRHQPGHERSRSPVSLQPEQDMASEQIRCHQGAEGLADVVRPMECKRGGSGAAARSETKDAAAAPESASDARQSSAEQISGVERAFDNPDVWDRK</sequence>
<evidence type="ECO:0000313" key="2">
    <source>
        <dbReference type="EMBL" id="KAK9837812.1"/>
    </source>
</evidence>
<comment type="caution">
    <text evidence="2">The sequence shown here is derived from an EMBL/GenBank/DDBJ whole genome shotgun (WGS) entry which is preliminary data.</text>
</comment>
<feature type="compositionally biased region" description="Basic and acidic residues" evidence="1">
    <location>
        <begin position="315"/>
        <end position="326"/>
    </location>
</feature>
<feature type="compositionally biased region" description="Polar residues" evidence="1">
    <location>
        <begin position="206"/>
        <end position="228"/>
    </location>
</feature>
<dbReference type="EMBL" id="JALJOS010000006">
    <property type="protein sequence ID" value="KAK9837812.1"/>
    <property type="molecule type" value="Genomic_DNA"/>
</dbReference>